<evidence type="ECO:0000256" key="8">
    <source>
        <dbReference type="ARBA" id="ARBA00022842"/>
    </source>
</evidence>
<comment type="caution">
    <text evidence="16">The sequence shown here is derived from an EMBL/GenBank/DDBJ whole genome shotgun (WGS) entry which is preliminary data.</text>
</comment>
<evidence type="ECO:0000256" key="1">
    <source>
        <dbReference type="ARBA" id="ARBA00004496"/>
    </source>
</evidence>
<feature type="binding site" evidence="14">
    <location>
        <begin position="195"/>
        <end position="201"/>
    </location>
    <ligand>
        <name>GTP</name>
        <dbReference type="ChEBI" id="CHEBI:37565"/>
    </ligand>
</feature>
<dbReference type="PROSITE" id="PS51882">
    <property type="entry name" value="G_ALPHA"/>
    <property type="match status" value="1"/>
</dbReference>
<dbReference type="GO" id="GO:0003924">
    <property type="term" value="F:GTPase activity"/>
    <property type="evidence" value="ECO:0007669"/>
    <property type="project" value="InterPro"/>
</dbReference>
<keyword evidence="10" id="KW-0472">Membrane</keyword>
<dbReference type="PRINTS" id="PR00440">
    <property type="entry name" value="GPROTEINA12"/>
</dbReference>
<evidence type="ECO:0000256" key="4">
    <source>
        <dbReference type="ARBA" id="ARBA00022490"/>
    </source>
</evidence>
<keyword evidence="7 14" id="KW-0547">Nucleotide-binding</keyword>
<dbReference type="GO" id="GO:0031683">
    <property type="term" value="F:G-protein beta/gamma-subunit complex binding"/>
    <property type="evidence" value="ECO:0007669"/>
    <property type="project" value="InterPro"/>
</dbReference>
<dbReference type="Gene3D" id="3.40.50.300">
    <property type="entry name" value="P-loop containing nucleotide triphosphate hydrolases"/>
    <property type="match status" value="1"/>
</dbReference>
<dbReference type="GO" id="GO:0007188">
    <property type="term" value="P:adenylate cyclase-modulating G protein-coupled receptor signaling pathway"/>
    <property type="evidence" value="ECO:0007669"/>
    <property type="project" value="TreeGrafter"/>
</dbReference>
<organism evidence="16 17">
    <name type="scientific">Oedothorax gibbosus</name>
    <dbReference type="NCBI Taxonomy" id="931172"/>
    <lineage>
        <taxon>Eukaryota</taxon>
        <taxon>Metazoa</taxon>
        <taxon>Ecdysozoa</taxon>
        <taxon>Arthropoda</taxon>
        <taxon>Chelicerata</taxon>
        <taxon>Arachnida</taxon>
        <taxon>Araneae</taxon>
        <taxon>Araneomorphae</taxon>
        <taxon>Entelegynae</taxon>
        <taxon>Araneoidea</taxon>
        <taxon>Linyphiidae</taxon>
        <taxon>Erigoninae</taxon>
        <taxon>Oedothorax</taxon>
    </lineage>
</organism>
<dbReference type="GO" id="GO:0005834">
    <property type="term" value="C:heterotrimeric G-protein complex"/>
    <property type="evidence" value="ECO:0007669"/>
    <property type="project" value="TreeGrafter"/>
</dbReference>
<evidence type="ECO:0000256" key="14">
    <source>
        <dbReference type="PIRSR" id="PIRSR601019-1"/>
    </source>
</evidence>
<keyword evidence="4" id="KW-0963">Cytoplasm</keyword>
<protein>
    <submittedName>
        <fullName evidence="16">Uncharacterized protein</fullName>
    </submittedName>
</protein>
<keyword evidence="13" id="KW-0449">Lipoprotein</keyword>
<dbReference type="GO" id="GO:0031526">
    <property type="term" value="C:brush border membrane"/>
    <property type="evidence" value="ECO:0007669"/>
    <property type="project" value="TreeGrafter"/>
</dbReference>
<dbReference type="PANTHER" id="PTHR10218">
    <property type="entry name" value="GTP-BINDING PROTEIN ALPHA SUBUNIT"/>
    <property type="match status" value="1"/>
</dbReference>
<keyword evidence="12" id="KW-0807">Transducer</keyword>
<evidence type="ECO:0000256" key="11">
    <source>
        <dbReference type="ARBA" id="ARBA00023139"/>
    </source>
</evidence>
<comment type="similarity">
    <text evidence="3">Belongs to the G-alpha family. G(12) subfamily.</text>
</comment>
<comment type="subcellular location">
    <subcellularLocation>
        <location evidence="1">Cytoplasm</location>
    </subcellularLocation>
    <subcellularLocation>
        <location evidence="2">Membrane</location>
        <topology evidence="2">Lipid-anchor</topology>
    </subcellularLocation>
</comment>
<dbReference type="PRINTS" id="PR00318">
    <property type="entry name" value="GPROTEINA"/>
</dbReference>
<dbReference type="GO" id="GO:0046872">
    <property type="term" value="F:metal ion binding"/>
    <property type="evidence" value="ECO:0007669"/>
    <property type="project" value="UniProtKB-KW"/>
</dbReference>
<keyword evidence="5" id="KW-0597">Phosphoprotein</keyword>
<dbReference type="Pfam" id="PF00503">
    <property type="entry name" value="G-alpha"/>
    <property type="match status" value="1"/>
</dbReference>
<feature type="binding site" evidence="14">
    <location>
        <begin position="220"/>
        <end position="224"/>
    </location>
    <ligand>
        <name>GTP</name>
        <dbReference type="ChEBI" id="CHEBI:37565"/>
    </ligand>
</feature>
<feature type="binding site" evidence="15">
    <location>
        <position position="67"/>
    </location>
    <ligand>
        <name>Mg(2+)</name>
        <dbReference type="ChEBI" id="CHEBI:18420"/>
    </ligand>
</feature>
<dbReference type="InterPro" id="IPR011025">
    <property type="entry name" value="GproteinA_insert"/>
</dbReference>
<keyword evidence="11" id="KW-0564">Palmitate</keyword>
<evidence type="ECO:0000256" key="12">
    <source>
        <dbReference type="ARBA" id="ARBA00023224"/>
    </source>
</evidence>
<dbReference type="CDD" id="cd00066">
    <property type="entry name" value="G-alpha"/>
    <property type="match status" value="1"/>
</dbReference>
<feature type="binding site" evidence="14">
    <location>
        <position position="348"/>
    </location>
    <ligand>
        <name>GTP</name>
        <dbReference type="ChEBI" id="CHEBI:37565"/>
    </ligand>
</feature>
<dbReference type="GO" id="GO:0007266">
    <property type="term" value="P:Rho protein signal transduction"/>
    <property type="evidence" value="ECO:0007669"/>
    <property type="project" value="InterPro"/>
</dbReference>
<dbReference type="FunFam" id="3.40.50.300:FF:000692">
    <property type="entry name" value="Guanine nucleotide-binding protein subunit alpha"/>
    <property type="match status" value="1"/>
</dbReference>
<dbReference type="EMBL" id="JAFNEN010000677">
    <property type="protein sequence ID" value="KAG8178656.1"/>
    <property type="molecule type" value="Genomic_DNA"/>
</dbReference>
<dbReference type="Proteomes" id="UP000827092">
    <property type="component" value="Unassembled WGS sequence"/>
</dbReference>
<evidence type="ECO:0000256" key="9">
    <source>
        <dbReference type="ARBA" id="ARBA00023134"/>
    </source>
</evidence>
<dbReference type="InterPro" id="IPR001019">
    <property type="entry name" value="Gprotein_alpha_su"/>
</dbReference>
<dbReference type="PANTHER" id="PTHR10218:SF360">
    <property type="entry name" value="GUANINE NUCLEOTIDE-BINDING PROTEIN SUBUNIT ALPHA HOMOLOG"/>
    <property type="match status" value="1"/>
</dbReference>
<dbReference type="SUPFAM" id="SSF52540">
    <property type="entry name" value="P-loop containing nucleoside triphosphate hydrolases"/>
    <property type="match status" value="1"/>
</dbReference>
<evidence type="ECO:0000313" key="17">
    <source>
        <dbReference type="Proteomes" id="UP000827092"/>
    </source>
</evidence>
<gene>
    <name evidence="16" type="ORF">JTE90_028713</name>
</gene>
<evidence type="ECO:0000313" key="16">
    <source>
        <dbReference type="EMBL" id="KAG8178656.1"/>
    </source>
</evidence>
<sequence>MSTKLSNSKMAGLCLRCSCFERFKYGPEELEQFQRSRKIDKMLEMDKRSRRKLVKLLLLGAGESGKSTFLKQMKIIHGLTFDDETIAEYRVTIYHNTVKGMQVLVDARDKLDIPWENPSRSELGEHVMKYQTNFLDKSTFTQYAVSIKELWKDKGIKTAYHRRREFQLSDSVMYFFENVDRIALSDYTPTQQDILHARKATKGITEFTITINEVPFCFVDVGGQRSQRQKWYQCFDCVTSILFMVSSSEFDQVLVEDRCTNRLMESRDIFDTIINHRAFSEVAFILFLNKTDLLQKKVQGRTSDISFFFPEYEGDPYNLQQVQKFILKYFESTRRDPSKGIFHHYTTAIDTENIKVVFNAVRESIVQKNITQLMLQ</sequence>
<dbReference type="Gene3D" id="1.10.400.10">
    <property type="entry name" value="GI Alpha 1, domain 2-like"/>
    <property type="match status" value="1"/>
</dbReference>
<dbReference type="FunFam" id="1.10.400.10:FF:000004">
    <property type="entry name" value="Guanine nucleotide-binding protein subunit alpha-12"/>
    <property type="match status" value="1"/>
</dbReference>
<dbReference type="GO" id="GO:0005737">
    <property type="term" value="C:cytoplasm"/>
    <property type="evidence" value="ECO:0007669"/>
    <property type="project" value="UniProtKB-SubCell"/>
</dbReference>
<dbReference type="AlphaFoldDB" id="A0AAV6U3M7"/>
<dbReference type="SUPFAM" id="SSF47895">
    <property type="entry name" value="Transducin (alpha subunit), insertion domain"/>
    <property type="match status" value="1"/>
</dbReference>
<dbReference type="SMART" id="SM00275">
    <property type="entry name" value="G_alpha"/>
    <property type="match status" value="1"/>
</dbReference>
<name>A0AAV6U3M7_9ARAC</name>
<reference evidence="16 17" key="1">
    <citation type="journal article" date="2022" name="Nat. Ecol. Evol.">
        <title>A masculinizing supergene underlies an exaggerated male reproductive morph in a spider.</title>
        <authorList>
            <person name="Hendrickx F."/>
            <person name="De Corte Z."/>
            <person name="Sonet G."/>
            <person name="Van Belleghem S.M."/>
            <person name="Kostlbacher S."/>
            <person name="Vangestel C."/>
        </authorList>
    </citation>
    <scope>NUCLEOTIDE SEQUENCE [LARGE SCALE GENOMIC DNA]</scope>
    <source>
        <strain evidence="16">W744_W776</strain>
    </source>
</reference>
<evidence type="ECO:0000256" key="7">
    <source>
        <dbReference type="ARBA" id="ARBA00022741"/>
    </source>
</evidence>
<feature type="binding site" evidence="14">
    <location>
        <begin position="63"/>
        <end position="68"/>
    </location>
    <ligand>
        <name>GTP</name>
        <dbReference type="ChEBI" id="CHEBI:37565"/>
    </ligand>
</feature>
<proteinExistence type="inferred from homology"/>
<evidence type="ECO:0000256" key="10">
    <source>
        <dbReference type="ARBA" id="ARBA00023136"/>
    </source>
</evidence>
<evidence type="ECO:0000256" key="15">
    <source>
        <dbReference type="PIRSR" id="PIRSR601019-2"/>
    </source>
</evidence>
<dbReference type="GO" id="GO:0005525">
    <property type="term" value="F:GTP binding"/>
    <property type="evidence" value="ECO:0007669"/>
    <property type="project" value="UniProtKB-KW"/>
</dbReference>
<dbReference type="InterPro" id="IPR027417">
    <property type="entry name" value="P-loop_NTPase"/>
</dbReference>
<evidence type="ECO:0000256" key="2">
    <source>
        <dbReference type="ARBA" id="ARBA00004635"/>
    </source>
</evidence>
<keyword evidence="6 15" id="KW-0479">Metal-binding</keyword>
<keyword evidence="8 15" id="KW-0460">Magnesium</keyword>
<dbReference type="InterPro" id="IPR000469">
    <property type="entry name" value="Gprotein_alpha_12/13"/>
</dbReference>
<feature type="binding site" evidence="14">
    <location>
        <begin position="170"/>
        <end position="171"/>
    </location>
    <ligand>
        <name>GTP</name>
        <dbReference type="ChEBI" id="CHEBI:37565"/>
    </ligand>
</feature>
<evidence type="ECO:0000256" key="13">
    <source>
        <dbReference type="ARBA" id="ARBA00023288"/>
    </source>
</evidence>
<keyword evidence="9 14" id="KW-0342">GTP-binding</keyword>
<feature type="binding site" evidence="14">
    <location>
        <begin position="289"/>
        <end position="292"/>
    </location>
    <ligand>
        <name>GTP</name>
        <dbReference type="ChEBI" id="CHEBI:37565"/>
    </ligand>
</feature>
<feature type="binding site" evidence="15">
    <location>
        <position position="201"/>
    </location>
    <ligand>
        <name>Mg(2+)</name>
        <dbReference type="ChEBI" id="CHEBI:18420"/>
    </ligand>
</feature>
<evidence type="ECO:0000256" key="6">
    <source>
        <dbReference type="ARBA" id="ARBA00022723"/>
    </source>
</evidence>
<dbReference type="GO" id="GO:0031752">
    <property type="term" value="F:D5 dopamine receptor binding"/>
    <property type="evidence" value="ECO:0007669"/>
    <property type="project" value="TreeGrafter"/>
</dbReference>
<evidence type="ECO:0000256" key="3">
    <source>
        <dbReference type="ARBA" id="ARBA00010405"/>
    </source>
</evidence>
<evidence type="ECO:0000256" key="5">
    <source>
        <dbReference type="ARBA" id="ARBA00022553"/>
    </source>
</evidence>
<keyword evidence="17" id="KW-1185">Reference proteome</keyword>
<dbReference type="FunFam" id="3.40.50.300:FF:000754">
    <property type="entry name" value="Guanine nucleotide-binding protein subunit alpha-13"/>
    <property type="match status" value="1"/>
</dbReference>
<accession>A0AAV6U3M7</accession>